<dbReference type="Proteomes" id="UP000231347">
    <property type="component" value="Unassembled WGS sequence"/>
</dbReference>
<proteinExistence type="predicted"/>
<gene>
    <name evidence="1" type="ORF">COU83_02315</name>
</gene>
<sequence length="96" mass="11585">MAKSSDGKTTKHHIFWPKKNYKNLGGVAKRFCQVFFVMLPWSEHSIVHRSSQPPPMPDIEYMRNLVRQYEEFRQQKDKLALKRLREQEWLKIQPIT</sequence>
<comment type="caution">
    <text evidence="1">The sequence shown here is derived from an EMBL/GenBank/DDBJ whole genome shotgun (WGS) entry which is preliminary data.</text>
</comment>
<dbReference type="EMBL" id="PFDY01000059">
    <property type="protein sequence ID" value="PJE58725.1"/>
    <property type="molecule type" value="Genomic_DNA"/>
</dbReference>
<dbReference type="AlphaFoldDB" id="A0A2M8KFM7"/>
<protein>
    <submittedName>
        <fullName evidence="1">Uncharacterized protein</fullName>
    </submittedName>
</protein>
<accession>A0A2M8KFM7</accession>
<reference evidence="2" key="1">
    <citation type="submission" date="2017-09" db="EMBL/GenBank/DDBJ databases">
        <title>Depth-based differentiation of microbial function through sediment-hosted aquifers and enrichment of novel symbionts in the deep terrestrial subsurface.</title>
        <authorList>
            <person name="Probst A.J."/>
            <person name="Ladd B."/>
            <person name="Jarett J.K."/>
            <person name="Geller-Mcgrath D.E."/>
            <person name="Sieber C.M.K."/>
            <person name="Emerson J.B."/>
            <person name="Anantharaman K."/>
            <person name="Thomas B.C."/>
            <person name="Malmstrom R."/>
            <person name="Stieglmeier M."/>
            <person name="Klingl A."/>
            <person name="Woyke T."/>
            <person name="Ryan C.M."/>
            <person name="Banfield J.F."/>
        </authorList>
    </citation>
    <scope>NUCLEOTIDE SEQUENCE [LARGE SCALE GENOMIC DNA]</scope>
</reference>
<organism evidence="1 2">
    <name type="scientific">Candidatus Portnoybacteria bacterium CG10_big_fil_rev_8_21_14_0_10_40_22</name>
    <dbReference type="NCBI Taxonomy" id="1974814"/>
    <lineage>
        <taxon>Bacteria</taxon>
        <taxon>Candidatus Portnoyibacteriota</taxon>
    </lineage>
</organism>
<name>A0A2M8KFM7_9BACT</name>
<evidence type="ECO:0000313" key="2">
    <source>
        <dbReference type="Proteomes" id="UP000231347"/>
    </source>
</evidence>
<evidence type="ECO:0000313" key="1">
    <source>
        <dbReference type="EMBL" id="PJE58725.1"/>
    </source>
</evidence>